<feature type="domain" description="RNA polymerase sigma-70 region 2" evidence="6">
    <location>
        <begin position="23"/>
        <end position="90"/>
    </location>
</feature>
<dbReference type="InterPro" id="IPR039425">
    <property type="entry name" value="RNA_pol_sigma-70-like"/>
</dbReference>
<dbReference type="AlphaFoldDB" id="A0A2H0URW6"/>
<keyword evidence="5" id="KW-0804">Transcription</keyword>
<evidence type="ECO:0000259" key="6">
    <source>
        <dbReference type="Pfam" id="PF04542"/>
    </source>
</evidence>
<keyword evidence="4" id="KW-0238">DNA-binding</keyword>
<protein>
    <recommendedName>
        <fullName evidence="10">RNA polymerase subunit sigma-24</fullName>
    </recommendedName>
</protein>
<evidence type="ECO:0000313" key="8">
    <source>
        <dbReference type="EMBL" id="PIR88525.1"/>
    </source>
</evidence>
<comment type="similarity">
    <text evidence="1">Belongs to the sigma-70 factor family. ECF subfamily.</text>
</comment>
<dbReference type="InterPro" id="IPR013325">
    <property type="entry name" value="RNA_pol_sigma_r2"/>
</dbReference>
<evidence type="ECO:0000256" key="5">
    <source>
        <dbReference type="ARBA" id="ARBA00023163"/>
    </source>
</evidence>
<dbReference type="PANTHER" id="PTHR43133:SF57">
    <property type="entry name" value="RNA POLYMERASE SIGMA-70 FACTOR"/>
    <property type="match status" value="1"/>
</dbReference>
<dbReference type="GO" id="GO:0003677">
    <property type="term" value="F:DNA binding"/>
    <property type="evidence" value="ECO:0007669"/>
    <property type="project" value="UniProtKB-KW"/>
</dbReference>
<dbReference type="GO" id="GO:0006352">
    <property type="term" value="P:DNA-templated transcription initiation"/>
    <property type="evidence" value="ECO:0007669"/>
    <property type="project" value="InterPro"/>
</dbReference>
<evidence type="ECO:0000256" key="2">
    <source>
        <dbReference type="ARBA" id="ARBA00023015"/>
    </source>
</evidence>
<name>A0A2H0URW6_9BACT</name>
<reference evidence="9" key="1">
    <citation type="submission" date="2017-09" db="EMBL/GenBank/DDBJ databases">
        <title>Depth-based differentiation of microbial function through sediment-hosted aquifers and enrichment of novel symbionts in the deep terrestrial subsurface.</title>
        <authorList>
            <person name="Probst A.J."/>
            <person name="Ladd B."/>
            <person name="Jarett J.K."/>
            <person name="Geller-Mcgrath D.E."/>
            <person name="Sieber C.M.K."/>
            <person name="Emerson J.B."/>
            <person name="Anantharaman K."/>
            <person name="Thomas B.C."/>
            <person name="Malmstrom R."/>
            <person name="Stieglmeier M."/>
            <person name="Klingl A."/>
            <person name="Woyke T."/>
            <person name="Ryan C.M."/>
            <person name="Banfield J.F."/>
        </authorList>
    </citation>
    <scope>NUCLEOTIDE SEQUENCE [LARGE SCALE GENOMIC DNA]</scope>
</reference>
<dbReference type="Proteomes" id="UP000229615">
    <property type="component" value="Unassembled WGS sequence"/>
</dbReference>
<accession>A0A2H0URW6</accession>
<evidence type="ECO:0000256" key="3">
    <source>
        <dbReference type="ARBA" id="ARBA00023082"/>
    </source>
</evidence>
<dbReference type="InterPro" id="IPR036388">
    <property type="entry name" value="WH-like_DNA-bd_sf"/>
</dbReference>
<sequence>MLEGEIDIIELAKKGDQDAFATLYDHYHTPIYRFVVLKVSLRHEAEDLAHEVFLSAWRNLPRFKSRGFPFSSWLYKIARNRVIDYYRTAKPKVDLEDIPQGLTQDDVDHEADLNLDFDLKRVKAAMQTLSPDQQDVLILRYVEDYSPKEISKILKKKEGTIRIIQHRAIKALKEKIS</sequence>
<dbReference type="InterPro" id="IPR014284">
    <property type="entry name" value="RNA_pol_sigma-70_dom"/>
</dbReference>
<dbReference type="SUPFAM" id="SSF88946">
    <property type="entry name" value="Sigma2 domain of RNA polymerase sigma factors"/>
    <property type="match status" value="1"/>
</dbReference>
<evidence type="ECO:0000256" key="1">
    <source>
        <dbReference type="ARBA" id="ARBA00010641"/>
    </source>
</evidence>
<evidence type="ECO:0000313" key="9">
    <source>
        <dbReference type="Proteomes" id="UP000229615"/>
    </source>
</evidence>
<dbReference type="InterPro" id="IPR013324">
    <property type="entry name" value="RNA_pol_sigma_r3/r4-like"/>
</dbReference>
<dbReference type="EMBL" id="PFBB01000018">
    <property type="protein sequence ID" value="PIR88525.1"/>
    <property type="molecule type" value="Genomic_DNA"/>
</dbReference>
<dbReference type="Pfam" id="PF04545">
    <property type="entry name" value="Sigma70_r4"/>
    <property type="match status" value="1"/>
</dbReference>
<evidence type="ECO:0000256" key="4">
    <source>
        <dbReference type="ARBA" id="ARBA00023125"/>
    </source>
</evidence>
<dbReference type="PANTHER" id="PTHR43133">
    <property type="entry name" value="RNA POLYMERASE ECF-TYPE SIGMA FACTO"/>
    <property type="match status" value="1"/>
</dbReference>
<dbReference type="CDD" id="cd06171">
    <property type="entry name" value="Sigma70_r4"/>
    <property type="match status" value="1"/>
</dbReference>
<proteinExistence type="inferred from homology"/>
<dbReference type="Pfam" id="PF04542">
    <property type="entry name" value="Sigma70_r2"/>
    <property type="match status" value="1"/>
</dbReference>
<dbReference type="SUPFAM" id="SSF88659">
    <property type="entry name" value="Sigma3 and sigma4 domains of RNA polymerase sigma factors"/>
    <property type="match status" value="1"/>
</dbReference>
<comment type="caution">
    <text evidence="8">The sequence shown here is derived from an EMBL/GenBank/DDBJ whole genome shotgun (WGS) entry which is preliminary data.</text>
</comment>
<dbReference type="Gene3D" id="1.10.10.10">
    <property type="entry name" value="Winged helix-like DNA-binding domain superfamily/Winged helix DNA-binding domain"/>
    <property type="match status" value="1"/>
</dbReference>
<organism evidence="8 9">
    <name type="scientific">Candidatus Harrisonbacteria bacterium CG10_big_fil_rev_8_21_14_0_10_44_23</name>
    <dbReference type="NCBI Taxonomy" id="1974585"/>
    <lineage>
        <taxon>Bacteria</taxon>
        <taxon>Candidatus Harrisoniibacteriota</taxon>
    </lineage>
</organism>
<evidence type="ECO:0008006" key="10">
    <source>
        <dbReference type="Google" id="ProtNLM"/>
    </source>
</evidence>
<keyword evidence="2" id="KW-0805">Transcription regulation</keyword>
<feature type="domain" description="RNA polymerase sigma-70 region 4" evidence="7">
    <location>
        <begin position="125"/>
        <end position="174"/>
    </location>
</feature>
<dbReference type="InterPro" id="IPR007630">
    <property type="entry name" value="RNA_pol_sigma70_r4"/>
</dbReference>
<evidence type="ECO:0000259" key="7">
    <source>
        <dbReference type="Pfam" id="PF04545"/>
    </source>
</evidence>
<gene>
    <name evidence="8" type="ORF">COU09_01780</name>
</gene>
<dbReference type="Gene3D" id="1.10.1740.10">
    <property type="match status" value="1"/>
</dbReference>
<dbReference type="InterPro" id="IPR007627">
    <property type="entry name" value="RNA_pol_sigma70_r2"/>
</dbReference>
<dbReference type="NCBIfam" id="TIGR02937">
    <property type="entry name" value="sigma70-ECF"/>
    <property type="match status" value="1"/>
</dbReference>
<dbReference type="GO" id="GO:0016987">
    <property type="term" value="F:sigma factor activity"/>
    <property type="evidence" value="ECO:0007669"/>
    <property type="project" value="UniProtKB-KW"/>
</dbReference>
<keyword evidence="3" id="KW-0731">Sigma factor</keyword>